<accession>A0A4C1V3U0</accession>
<reference evidence="1 2" key="1">
    <citation type="journal article" date="2019" name="Commun. Biol.">
        <title>The bagworm genome reveals a unique fibroin gene that provides high tensile strength.</title>
        <authorList>
            <person name="Kono N."/>
            <person name="Nakamura H."/>
            <person name="Ohtoshi R."/>
            <person name="Tomita M."/>
            <person name="Numata K."/>
            <person name="Arakawa K."/>
        </authorList>
    </citation>
    <scope>NUCLEOTIDE SEQUENCE [LARGE SCALE GENOMIC DNA]</scope>
</reference>
<organism evidence="1 2">
    <name type="scientific">Eumeta variegata</name>
    <name type="common">Bagworm moth</name>
    <name type="synonym">Eumeta japonica</name>
    <dbReference type="NCBI Taxonomy" id="151549"/>
    <lineage>
        <taxon>Eukaryota</taxon>
        <taxon>Metazoa</taxon>
        <taxon>Ecdysozoa</taxon>
        <taxon>Arthropoda</taxon>
        <taxon>Hexapoda</taxon>
        <taxon>Insecta</taxon>
        <taxon>Pterygota</taxon>
        <taxon>Neoptera</taxon>
        <taxon>Endopterygota</taxon>
        <taxon>Lepidoptera</taxon>
        <taxon>Glossata</taxon>
        <taxon>Ditrysia</taxon>
        <taxon>Tineoidea</taxon>
        <taxon>Psychidae</taxon>
        <taxon>Oiketicinae</taxon>
        <taxon>Eumeta</taxon>
    </lineage>
</organism>
<gene>
    <name evidence="1" type="ORF">EVAR_20109_1</name>
</gene>
<evidence type="ECO:0000313" key="2">
    <source>
        <dbReference type="Proteomes" id="UP000299102"/>
    </source>
</evidence>
<name>A0A4C1V3U0_EUMVA</name>
<dbReference type="Proteomes" id="UP000299102">
    <property type="component" value="Unassembled WGS sequence"/>
</dbReference>
<dbReference type="AlphaFoldDB" id="A0A4C1V3U0"/>
<evidence type="ECO:0000313" key="1">
    <source>
        <dbReference type="EMBL" id="GBP32932.1"/>
    </source>
</evidence>
<protein>
    <submittedName>
        <fullName evidence="1">Uncharacterized protein</fullName>
    </submittedName>
</protein>
<sequence>MKGDNFSGRFEENGGQVYCLSGMYCCGGRGRRVRAAGGRGGALPEHPEYLASEMRFLWAVSFGRGQLIDVPRGGARDSITPPPLPC</sequence>
<proteinExistence type="predicted"/>
<dbReference type="EMBL" id="BGZK01000267">
    <property type="protein sequence ID" value="GBP32932.1"/>
    <property type="molecule type" value="Genomic_DNA"/>
</dbReference>
<keyword evidence="2" id="KW-1185">Reference proteome</keyword>
<comment type="caution">
    <text evidence="1">The sequence shown here is derived from an EMBL/GenBank/DDBJ whole genome shotgun (WGS) entry which is preliminary data.</text>
</comment>